<sequence length="72" mass="7985">MIAVEVFEEKMICYSVLRWCDELNVVSPIAILVVGWFGIPIVLVVAVVVVWLIGLFLCDALSPFCCNILADL</sequence>
<keyword evidence="1" id="KW-1133">Transmembrane helix</keyword>
<accession>A0AAD3S7N1</accession>
<keyword evidence="3" id="KW-1185">Reference proteome</keyword>
<organism evidence="2 3">
    <name type="scientific">Nepenthes gracilis</name>
    <name type="common">Slender pitcher plant</name>
    <dbReference type="NCBI Taxonomy" id="150966"/>
    <lineage>
        <taxon>Eukaryota</taxon>
        <taxon>Viridiplantae</taxon>
        <taxon>Streptophyta</taxon>
        <taxon>Embryophyta</taxon>
        <taxon>Tracheophyta</taxon>
        <taxon>Spermatophyta</taxon>
        <taxon>Magnoliopsida</taxon>
        <taxon>eudicotyledons</taxon>
        <taxon>Gunneridae</taxon>
        <taxon>Pentapetalae</taxon>
        <taxon>Caryophyllales</taxon>
        <taxon>Nepenthaceae</taxon>
        <taxon>Nepenthes</taxon>
    </lineage>
</organism>
<reference evidence="2" key="1">
    <citation type="submission" date="2023-05" db="EMBL/GenBank/DDBJ databases">
        <title>Nepenthes gracilis genome sequencing.</title>
        <authorList>
            <person name="Fukushima K."/>
        </authorList>
    </citation>
    <scope>NUCLEOTIDE SEQUENCE</scope>
    <source>
        <strain evidence="2">SING2019-196</strain>
    </source>
</reference>
<evidence type="ECO:0000313" key="2">
    <source>
        <dbReference type="EMBL" id="GMH05960.1"/>
    </source>
</evidence>
<keyword evidence="1" id="KW-0472">Membrane</keyword>
<keyword evidence="1" id="KW-0812">Transmembrane</keyword>
<feature type="transmembrane region" description="Helical" evidence="1">
    <location>
        <begin position="29"/>
        <end position="53"/>
    </location>
</feature>
<dbReference type="Proteomes" id="UP001279734">
    <property type="component" value="Unassembled WGS sequence"/>
</dbReference>
<protein>
    <recommendedName>
        <fullName evidence="4">Transmembrane protein</fullName>
    </recommendedName>
</protein>
<evidence type="ECO:0008006" key="4">
    <source>
        <dbReference type="Google" id="ProtNLM"/>
    </source>
</evidence>
<proteinExistence type="predicted"/>
<gene>
    <name evidence="2" type="ORF">Nepgr_007800</name>
</gene>
<comment type="caution">
    <text evidence="2">The sequence shown here is derived from an EMBL/GenBank/DDBJ whole genome shotgun (WGS) entry which is preliminary data.</text>
</comment>
<evidence type="ECO:0000313" key="3">
    <source>
        <dbReference type="Proteomes" id="UP001279734"/>
    </source>
</evidence>
<name>A0AAD3S7N1_NEPGR</name>
<evidence type="ECO:0000256" key="1">
    <source>
        <dbReference type="SAM" id="Phobius"/>
    </source>
</evidence>
<dbReference type="EMBL" id="BSYO01000006">
    <property type="protein sequence ID" value="GMH05960.1"/>
    <property type="molecule type" value="Genomic_DNA"/>
</dbReference>
<dbReference type="AlphaFoldDB" id="A0AAD3S7N1"/>